<evidence type="ECO:0000313" key="7">
    <source>
        <dbReference type="Proteomes" id="UP000515146"/>
    </source>
</evidence>
<dbReference type="SUPFAM" id="SSF57850">
    <property type="entry name" value="RING/U-box"/>
    <property type="match status" value="1"/>
</dbReference>
<dbReference type="AlphaFoldDB" id="A0A6P6XNL4"/>
<dbReference type="PROSITE" id="PS50089">
    <property type="entry name" value="ZF_RING_2"/>
    <property type="match status" value="1"/>
</dbReference>
<evidence type="ECO:0000313" key="8">
    <source>
        <dbReference type="RefSeq" id="XP_027195060.1"/>
    </source>
</evidence>
<name>A0A6P6XNL4_DERPT</name>
<protein>
    <submittedName>
        <fullName evidence="8">E3 ubiquitin-protein ligase NRDP1-like</fullName>
    </submittedName>
</protein>
<dbReference type="InterPro" id="IPR001841">
    <property type="entry name" value="Znf_RING"/>
</dbReference>
<dbReference type="OrthoDB" id="6506853at2759"/>
<evidence type="ECO:0000256" key="3">
    <source>
        <dbReference type="ARBA" id="ARBA00022833"/>
    </source>
</evidence>
<dbReference type="PANTHER" id="PTHR46016">
    <property type="entry name" value="ZINC FINGER, RING/FYVE/PHD-TYPE"/>
    <property type="match status" value="1"/>
</dbReference>
<feature type="domain" description="RING-type" evidence="6">
    <location>
        <begin position="18"/>
        <end position="59"/>
    </location>
</feature>
<sequence length="173" mass="20669">MGFDQTRFESKITDEFLCPICLDVLNNPVYLPNCEHVYCMECIQNWMTKNKTQTCPMDRIQLDPDKFQQPLRSFCNLLNRLKIRCQFNSCNEYIYLSDLKQHEQYCFHNPDNLNKEIQCSNCDLKIKITEQRHDCLKDLKSIIEKLNKINEQTKINLMEKTEQFKQTNGKKIT</sequence>
<dbReference type="GO" id="GO:0006511">
    <property type="term" value="P:ubiquitin-dependent protein catabolic process"/>
    <property type="evidence" value="ECO:0007669"/>
    <property type="project" value="TreeGrafter"/>
</dbReference>
<dbReference type="Pfam" id="PF13445">
    <property type="entry name" value="zf-RING_UBOX"/>
    <property type="match status" value="1"/>
</dbReference>
<evidence type="ECO:0000259" key="6">
    <source>
        <dbReference type="PROSITE" id="PS50089"/>
    </source>
</evidence>
<dbReference type="KEGG" id="dpte:113789690"/>
<organism evidence="7 8">
    <name type="scientific">Dermatophagoides pteronyssinus</name>
    <name type="common">European house dust mite</name>
    <dbReference type="NCBI Taxonomy" id="6956"/>
    <lineage>
        <taxon>Eukaryota</taxon>
        <taxon>Metazoa</taxon>
        <taxon>Ecdysozoa</taxon>
        <taxon>Arthropoda</taxon>
        <taxon>Chelicerata</taxon>
        <taxon>Arachnida</taxon>
        <taxon>Acari</taxon>
        <taxon>Acariformes</taxon>
        <taxon>Sarcoptiformes</taxon>
        <taxon>Astigmata</taxon>
        <taxon>Psoroptidia</taxon>
        <taxon>Analgoidea</taxon>
        <taxon>Pyroglyphidae</taxon>
        <taxon>Dermatophagoidinae</taxon>
        <taxon>Dermatophagoides</taxon>
    </lineage>
</organism>
<dbReference type="InterPro" id="IPR017907">
    <property type="entry name" value="Znf_RING_CS"/>
</dbReference>
<dbReference type="OMA" id="RRHATIC"/>
<dbReference type="Proteomes" id="UP000515146">
    <property type="component" value="Unplaced"/>
</dbReference>
<dbReference type="RefSeq" id="XP_027195060.1">
    <property type="nucleotide sequence ID" value="XM_027339259.1"/>
</dbReference>
<dbReference type="PROSITE" id="PS00518">
    <property type="entry name" value="ZF_RING_1"/>
    <property type="match status" value="1"/>
</dbReference>
<keyword evidence="2 4" id="KW-0863">Zinc-finger</keyword>
<keyword evidence="7" id="KW-1185">Reference proteome</keyword>
<keyword evidence="1" id="KW-0479">Metal-binding</keyword>
<feature type="coiled-coil region" evidence="5">
    <location>
        <begin position="136"/>
        <end position="163"/>
    </location>
</feature>
<evidence type="ECO:0000256" key="5">
    <source>
        <dbReference type="SAM" id="Coils"/>
    </source>
</evidence>
<dbReference type="PANTHER" id="PTHR46016:SF1">
    <property type="entry name" value="RING-TYPE DOMAIN-CONTAINING PROTEIN"/>
    <property type="match status" value="1"/>
</dbReference>
<proteinExistence type="predicted"/>
<keyword evidence="5" id="KW-0175">Coiled coil</keyword>
<evidence type="ECO:0000256" key="1">
    <source>
        <dbReference type="ARBA" id="ARBA00022723"/>
    </source>
</evidence>
<reference evidence="8" key="1">
    <citation type="submission" date="2025-08" db="UniProtKB">
        <authorList>
            <consortium name="RefSeq"/>
        </authorList>
    </citation>
    <scope>IDENTIFICATION</scope>
    <source>
        <strain evidence="8">Airmid</strain>
    </source>
</reference>
<dbReference type="GO" id="GO:0000209">
    <property type="term" value="P:protein polyubiquitination"/>
    <property type="evidence" value="ECO:0007669"/>
    <property type="project" value="TreeGrafter"/>
</dbReference>
<dbReference type="Gene3D" id="3.30.40.10">
    <property type="entry name" value="Zinc/RING finger domain, C3HC4 (zinc finger)"/>
    <property type="match status" value="1"/>
</dbReference>
<dbReference type="InterPro" id="IPR013083">
    <property type="entry name" value="Znf_RING/FYVE/PHD"/>
</dbReference>
<dbReference type="InterPro" id="IPR051438">
    <property type="entry name" value="RNF_E3_ubiq-protein_ligase"/>
</dbReference>
<keyword evidence="3" id="KW-0862">Zinc</keyword>
<evidence type="ECO:0000256" key="4">
    <source>
        <dbReference type="PROSITE-ProRule" id="PRU00175"/>
    </source>
</evidence>
<dbReference type="SMART" id="SM00184">
    <property type="entry name" value="RING"/>
    <property type="match status" value="1"/>
</dbReference>
<dbReference type="GO" id="GO:0008270">
    <property type="term" value="F:zinc ion binding"/>
    <property type="evidence" value="ECO:0007669"/>
    <property type="project" value="UniProtKB-KW"/>
</dbReference>
<gene>
    <name evidence="8" type="primary">LOC113789690</name>
</gene>
<dbReference type="GO" id="GO:0061630">
    <property type="term" value="F:ubiquitin protein ligase activity"/>
    <property type="evidence" value="ECO:0007669"/>
    <property type="project" value="TreeGrafter"/>
</dbReference>
<dbReference type="InParanoid" id="A0A6P6XNL4"/>
<accession>A0A6P6XNL4</accession>
<dbReference type="InterPro" id="IPR027370">
    <property type="entry name" value="Znf-RING_euk"/>
</dbReference>
<evidence type="ECO:0000256" key="2">
    <source>
        <dbReference type="ARBA" id="ARBA00022771"/>
    </source>
</evidence>